<reference evidence="1 2" key="1">
    <citation type="submission" date="2024-02" db="EMBL/GenBank/DDBJ databases">
        <title>A draft genome for the cacao thread blight pathogen Marasmius crinis-equi.</title>
        <authorList>
            <person name="Cohen S.P."/>
            <person name="Baruah I.K."/>
            <person name="Amoako-Attah I."/>
            <person name="Bukari Y."/>
            <person name="Meinhardt L.W."/>
            <person name="Bailey B.A."/>
        </authorList>
    </citation>
    <scope>NUCLEOTIDE SEQUENCE [LARGE SCALE GENOMIC DNA]</scope>
    <source>
        <strain evidence="1 2">GH-76</strain>
    </source>
</reference>
<name>A0ABR3F267_9AGAR</name>
<organism evidence="1 2">
    <name type="scientific">Marasmius crinis-equi</name>
    <dbReference type="NCBI Taxonomy" id="585013"/>
    <lineage>
        <taxon>Eukaryota</taxon>
        <taxon>Fungi</taxon>
        <taxon>Dikarya</taxon>
        <taxon>Basidiomycota</taxon>
        <taxon>Agaricomycotina</taxon>
        <taxon>Agaricomycetes</taxon>
        <taxon>Agaricomycetidae</taxon>
        <taxon>Agaricales</taxon>
        <taxon>Marasmiineae</taxon>
        <taxon>Marasmiaceae</taxon>
        <taxon>Marasmius</taxon>
    </lineage>
</organism>
<comment type="caution">
    <text evidence="1">The sequence shown here is derived from an EMBL/GenBank/DDBJ whole genome shotgun (WGS) entry which is preliminary data.</text>
</comment>
<dbReference type="EMBL" id="JBAHYK010001150">
    <property type="protein sequence ID" value="KAL0569302.1"/>
    <property type="molecule type" value="Genomic_DNA"/>
</dbReference>
<proteinExistence type="predicted"/>
<dbReference type="SUPFAM" id="SSF52047">
    <property type="entry name" value="RNI-like"/>
    <property type="match status" value="1"/>
</dbReference>
<dbReference type="InterPro" id="IPR032675">
    <property type="entry name" value="LRR_dom_sf"/>
</dbReference>
<gene>
    <name evidence="1" type="ORF">V5O48_012666</name>
</gene>
<sequence>MLLSPFRKLPADLWGEIFVQALPSNEYDLPGRTLKDAPLLLTTVCRAWRDIALRTPRLWNGIHVYFPRQHRRHRAVQLSSLLRARKEGVKAWLDRSGSLPITLSLVVGPDPDSLPGPVPVPVADGSDPNPDRTELDTVLSSFFKLFAHYCRRLQAIKLSLDHELDRLSPIVWQPLADLTPNDLPLLEDVHVGSALFLSNHSIRTDTPTPLAQLLCKLTGLRKIHISREPLGSVLDLKLLSLSAVTDLHLASYDFSESSLVIARLVESCPSLSSLSLSMRLQRWAPVGQVQPAHVAATSPLEWSALRSFELRLSDHYARFDTHNRDDFCEILSDVFRRLRVPVLERLIVHAARHHLYYGDITVYAGSTMPFHDMIVRSTSPIRHLSLDTFFYSNTEALSRTLTASPSLKSLRLFKTGTRQRRDEVNGLEEVLRLLSRLSLTHAIGSGIEELDLRICEIGDADTIIATTTTMPELKSLTVEFGVVHEDAAKETMHSNRVCEGLRYLRDVKGTRVKWRWQNDNNDWSYFDRPYAGIGRSFPEREPEYEAL</sequence>
<evidence type="ECO:0008006" key="3">
    <source>
        <dbReference type="Google" id="ProtNLM"/>
    </source>
</evidence>
<evidence type="ECO:0000313" key="1">
    <source>
        <dbReference type="EMBL" id="KAL0569302.1"/>
    </source>
</evidence>
<dbReference type="Proteomes" id="UP001465976">
    <property type="component" value="Unassembled WGS sequence"/>
</dbReference>
<protein>
    <recommendedName>
        <fullName evidence="3">F-box domain-containing protein</fullName>
    </recommendedName>
</protein>
<dbReference type="PANTHER" id="PTHR38926:SF5">
    <property type="entry name" value="F-BOX AND LEUCINE-RICH REPEAT PROTEIN 6"/>
    <property type="match status" value="1"/>
</dbReference>
<dbReference type="Gene3D" id="3.80.10.10">
    <property type="entry name" value="Ribonuclease Inhibitor"/>
    <property type="match status" value="2"/>
</dbReference>
<dbReference type="PANTHER" id="PTHR38926">
    <property type="entry name" value="F-BOX DOMAIN CONTAINING PROTEIN, EXPRESSED"/>
    <property type="match status" value="1"/>
</dbReference>
<keyword evidence="2" id="KW-1185">Reference proteome</keyword>
<accession>A0ABR3F267</accession>
<evidence type="ECO:0000313" key="2">
    <source>
        <dbReference type="Proteomes" id="UP001465976"/>
    </source>
</evidence>